<feature type="chain" id="PRO_5045387050" evidence="1">
    <location>
        <begin position="24"/>
        <end position="172"/>
    </location>
</feature>
<accession>A0ABY7TF55</accession>
<keyword evidence="3" id="KW-1185">Reference proteome</keyword>
<gene>
    <name evidence="2" type="ORF">PQ455_09240</name>
</gene>
<feature type="signal peptide" evidence="1">
    <location>
        <begin position="1"/>
        <end position="23"/>
    </location>
</feature>
<proteinExistence type="predicted"/>
<keyword evidence="1" id="KW-0732">Signal</keyword>
<protein>
    <submittedName>
        <fullName evidence="2">DUF2271 domain-containing protein</fullName>
    </submittedName>
</protein>
<dbReference type="Pfam" id="PF10029">
    <property type="entry name" value="DUF2271"/>
    <property type="match status" value="1"/>
</dbReference>
<dbReference type="EMBL" id="CP117411">
    <property type="protein sequence ID" value="WCT71838.1"/>
    <property type="molecule type" value="Genomic_DNA"/>
</dbReference>
<organism evidence="2 3">
    <name type="scientific">Sphingomonas naphthae</name>
    <dbReference type="NCBI Taxonomy" id="1813468"/>
    <lineage>
        <taxon>Bacteria</taxon>
        <taxon>Pseudomonadati</taxon>
        <taxon>Pseudomonadota</taxon>
        <taxon>Alphaproteobacteria</taxon>
        <taxon>Sphingomonadales</taxon>
        <taxon>Sphingomonadaceae</taxon>
        <taxon>Sphingomonas</taxon>
    </lineage>
</organism>
<reference evidence="2 3" key="1">
    <citation type="submission" date="2023-02" db="EMBL/GenBank/DDBJ databases">
        <title>Genome sequence of Sphingomonas naphthae.</title>
        <authorList>
            <person name="Kim S."/>
            <person name="Heo J."/>
            <person name="Kwon S.-W."/>
        </authorList>
    </citation>
    <scope>NUCLEOTIDE SEQUENCE [LARGE SCALE GENOMIC DNA]</scope>
    <source>
        <strain evidence="2 3">KACC 18716</strain>
    </source>
</reference>
<evidence type="ECO:0000256" key="1">
    <source>
        <dbReference type="SAM" id="SignalP"/>
    </source>
</evidence>
<dbReference type="InterPro" id="IPR014469">
    <property type="entry name" value="DUF2271"/>
</dbReference>
<name>A0ABY7TF55_9SPHN</name>
<evidence type="ECO:0000313" key="3">
    <source>
        <dbReference type="Proteomes" id="UP001220395"/>
    </source>
</evidence>
<sequence length="172" mass="18445">MHLTYRTILPATAMASLAGPALATTVDLSITLPQIKTAEYHRPYVAAWLEQAGQPTGRTVQVWYQQPRPNAREDGTKWLRDLRGWWRKSGRALDLPANGISGATRAPGTHAVSANVGQLPAGAYELVVEAVREDGNRETVRLPIAWNGKAATKAATAKGTIELGAVSAVVKP</sequence>
<evidence type="ECO:0000313" key="2">
    <source>
        <dbReference type="EMBL" id="WCT71838.1"/>
    </source>
</evidence>
<dbReference type="RefSeq" id="WP_273685785.1">
    <property type="nucleotide sequence ID" value="NZ_CP117411.1"/>
</dbReference>
<dbReference type="PIRSF" id="PIRSF014995">
    <property type="entry name" value="UCP014995"/>
    <property type="match status" value="1"/>
</dbReference>
<dbReference type="Proteomes" id="UP001220395">
    <property type="component" value="Chromosome"/>
</dbReference>